<comment type="caution">
    <text evidence="1">The sequence shown here is derived from an EMBL/GenBank/DDBJ whole genome shotgun (WGS) entry which is preliminary data.</text>
</comment>
<dbReference type="Gene3D" id="3.90.1170.40">
    <property type="entry name" value="Molybdopterin biosynthesis MoaE subunit"/>
    <property type="match status" value="1"/>
</dbReference>
<name>A0A9D0ZBI8_9FIRM</name>
<protein>
    <submittedName>
        <fullName evidence="1">Molybdopterin biosynthesis protein</fullName>
    </submittedName>
</protein>
<gene>
    <name evidence="1" type="ORF">IAB73_10680</name>
</gene>
<reference evidence="1" key="2">
    <citation type="journal article" date="2021" name="PeerJ">
        <title>Extensive microbial diversity within the chicken gut microbiome revealed by metagenomics and culture.</title>
        <authorList>
            <person name="Gilroy R."/>
            <person name="Ravi A."/>
            <person name="Getino M."/>
            <person name="Pursley I."/>
            <person name="Horton D.L."/>
            <person name="Alikhan N.F."/>
            <person name="Baker D."/>
            <person name="Gharbi K."/>
            <person name="Hall N."/>
            <person name="Watson M."/>
            <person name="Adriaenssens E.M."/>
            <person name="Foster-Nyarko E."/>
            <person name="Jarju S."/>
            <person name="Secka A."/>
            <person name="Antonio M."/>
            <person name="Oren A."/>
            <person name="Chaudhuri R.R."/>
            <person name="La Ragione R."/>
            <person name="Hildebrand F."/>
            <person name="Pallen M.J."/>
        </authorList>
    </citation>
    <scope>NUCLEOTIDE SEQUENCE</scope>
    <source>
        <strain evidence="1">ChiSxjej2B14-6234</strain>
    </source>
</reference>
<dbReference type="InterPro" id="IPR036563">
    <property type="entry name" value="MoaE_sf"/>
</dbReference>
<organism evidence="1 2">
    <name type="scientific">Candidatus Onthenecus intestinigallinarum</name>
    <dbReference type="NCBI Taxonomy" id="2840875"/>
    <lineage>
        <taxon>Bacteria</taxon>
        <taxon>Bacillati</taxon>
        <taxon>Bacillota</taxon>
        <taxon>Clostridia</taxon>
        <taxon>Eubacteriales</taxon>
        <taxon>Candidatus Onthenecus</taxon>
    </lineage>
</organism>
<dbReference type="EMBL" id="DVFJ01000037">
    <property type="protein sequence ID" value="HIQ72657.1"/>
    <property type="molecule type" value="Genomic_DNA"/>
</dbReference>
<evidence type="ECO:0000313" key="1">
    <source>
        <dbReference type="EMBL" id="HIQ72657.1"/>
    </source>
</evidence>
<accession>A0A9D0ZBI8</accession>
<dbReference type="Proteomes" id="UP000886887">
    <property type="component" value="Unassembled WGS sequence"/>
</dbReference>
<sequence>MGKTVPSIDAWFEEAKQAPDADKVGMYLFHNGVVRVTAKAQVREGERDARPVTGMRFGYDAARVEEAVAQTRAMEGIYYVRVWLNEGDLGVGEDIMRVLIGGDIRPHVVDALQSLVGRLKSECVTEQERQA</sequence>
<dbReference type="SUPFAM" id="SSF54690">
    <property type="entry name" value="Molybdopterin synthase subunit MoaE"/>
    <property type="match status" value="1"/>
</dbReference>
<dbReference type="Pfam" id="PF02391">
    <property type="entry name" value="MoaE"/>
    <property type="match status" value="1"/>
</dbReference>
<reference evidence="1" key="1">
    <citation type="submission" date="2020-10" db="EMBL/GenBank/DDBJ databases">
        <authorList>
            <person name="Gilroy R."/>
        </authorList>
    </citation>
    <scope>NUCLEOTIDE SEQUENCE</scope>
    <source>
        <strain evidence="1">ChiSxjej2B14-6234</strain>
    </source>
</reference>
<proteinExistence type="predicted"/>
<dbReference type="InterPro" id="IPR003448">
    <property type="entry name" value="Mopterin_biosynth_MoaE"/>
</dbReference>
<dbReference type="AlphaFoldDB" id="A0A9D0ZBI8"/>
<dbReference type="GO" id="GO:0006777">
    <property type="term" value="P:Mo-molybdopterin cofactor biosynthetic process"/>
    <property type="evidence" value="ECO:0007669"/>
    <property type="project" value="InterPro"/>
</dbReference>
<evidence type="ECO:0000313" key="2">
    <source>
        <dbReference type="Proteomes" id="UP000886887"/>
    </source>
</evidence>